<evidence type="ECO:0000313" key="4">
    <source>
        <dbReference type="Proteomes" id="UP000274073"/>
    </source>
</evidence>
<evidence type="ECO:0000313" key="2">
    <source>
        <dbReference type="EMBL" id="AZA89093.1"/>
    </source>
</evidence>
<evidence type="ECO:0008006" key="6">
    <source>
        <dbReference type="Google" id="ProtNLM"/>
    </source>
</evidence>
<dbReference type="EMBL" id="CP033913">
    <property type="protein sequence ID" value="AZA98058.1"/>
    <property type="molecule type" value="Genomic_DNA"/>
</dbReference>
<accession>A0AAD0YJQ7</accession>
<dbReference type="AlphaFoldDB" id="A0AAD0YJQ7"/>
<keyword evidence="5" id="KW-1185">Reference proteome</keyword>
<evidence type="ECO:0000313" key="5">
    <source>
        <dbReference type="Proteomes" id="UP000281741"/>
    </source>
</evidence>
<sequence length="168" mass="19056">MNMKKKLFNLVLILLPFLGFAQIGGSVVFDPTQASNMSTQIANTTQQIGQLEKSLEYMKKASETLNKVNGYVRDVSTVTEITNMYKESVSIASRVRTDAQRIKNPNTRKRVLTNVSQLLTSLTSGVAFVNKILTNDFFKMTDKERLELLNTERRKILIKKSKLTSYLN</sequence>
<evidence type="ECO:0000256" key="1">
    <source>
        <dbReference type="SAM" id="SignalP"/>
    </source>
</evidence>
<dbReference type="EMBL" id="CP033916">
    <property type="protein sequence ID" value="AZA89093.1"/>
    <property type="molecule type" value="Genomic_DNA"/>
</dbReference>
<dbReference type="Proteomes" id="UP000274073">
    <property type="component" value="Plasmid unnamed"/>
</dbReference>
<keyword evidence="1" id="KW-0732">Signal</keyword>
<reference evidence="4 5" key="1">
    <citation type="submission" date="2018-11" db="EMBL/GenBank/DDBJ databases">
        <title>Proposal to divide the Flavobacteriaceae and reorganize its genera based on Amino Acid Identity values calculated from whole genome sequences.</title>
        <authorList>
            <person name="Nicholson A.C."/>
            <person name="Gulvik C.A."/>
            <person name="Whitney A.M."/>
            <person name="Humrighouse B.W."/>
            <person name="Bell M."/>
            <person name="Holmes B."/>
            <person name="Steigerwalt A.G."/>
            <person name="Villarma A."/>
            <person name="Sheth M."/>
            <person name="Batra D."/>
            <person name="Pryor J."/>
            <person name="Bernardet J.-F."/>
            <person name="Hugo C."/>
            <person name="Kampfer P."/>
            <person name="Newman J."/>
            <person name="McQuiston J.R."/>
        </authorList>
    </citation>
    <scope>NUCLEOTIDE SEQUENCE [LARGE SCALE GENOMIC DNA]</scope>
    <source>
        <strain evidence="2 4">G0207</strain>
        <strain evidence="3 5">H5143</strain>
        <plasmid evidence="4 5">unnamed</plasmid>
    </source>
</reference>
<feature type="chain" id="PRO_5042083605" description="Conjugal transfer protein TrbJ" evidence="1">
    <location>
        <begin position="22"/>
        <end position="168"/>
    </location>
</feature>
<dbReference type="Proteomes" id="UP000281741">
    <property type="component" value="Plasmid unnamed"/>
</dbReference>
<gene>
    <name evidence="2" type="ORF">EG349_19905</name>
    <name evidence="3" type="ORF">EG353_20955</name>
</gene>
<feature type="signal peptide" evidence="1">
    <location>
        <begin position="1"/>
        <end position="21"/>
    </location>
</feature>
<name>A0AAD0YJQ7_9FLAO</name>
<protein>
    <recommendedName>
        <fullName evidence="6">Conjugal transfer protein TrbJ</fullName>
    </recommendedName>
</protein>
<evidence type="ECO:0000313" key="3">
    <source>
        <dbReference type="EMBL" id="AZA98058.1"/>
    </source>
</evidence>
<keyword evidence="2" id="KW-0614">Plasmid</keyword>
<geneLocation type="plasmid" evidence="4 5">
    <name>unnamed</name>
</geneLocation>
<organism evidence="2 4">
    <name type="scientific">Chryseobacterium shandongense</name>
    <dbReference type="NCBI Taxonomy" id="1493872"/>
    <lineage>
        <taxon>Bacteria</taxon>
        <taxon>Pseudomonadati</taxon>
        <taxon>Bacteroidota</taxon>
        <taxon>Flavobacteriia</taxon>
        <taxon>Flavobacteriales</taxon>
        <taxon>Weeksellaceae</taxon>
        <taxon>Chryseobacterium group</taxon>
        <taxon>Chryseobacterium</taxon>
    </lineage>
</organism>
<proteinExistence type="predicted"/>